<sequence length="76" mass="8170">MGFTIKYQGALETVSPEEFGDEAIYEIVEGGVLKVTSPDTDGKISYTPANAWLSLFADKNHPPGVKAQRAGAKGIW</sequence>
<reference evidence="1" key="1">
    <citation type="submission" date="2022-08" db="EMBL/GenBank/DDBJ databases">
        <title>Whole genome sequencing of non-tuberculosis mycobacteria type-strains.</title>
        <authorList>
            <person name="Igarashi Y."/>
            <person name="Osugi A."/>
            <person name="Mitarai S."/>
        </authorList>
    </citation>
    <scope>NUCLEOTIDE SEQUENCE</scope>
    <source>
        <strain evidence="1">JCM 16369</strain>
    </source>
</reference>
<dbReference type="RefSeq" id="WP_240178160.1">
    <property type="nucleotide sequence ID" value="NZ_CP092362.2"/>
</dbReference>
<dbReference type="Proteomes" id="UP001055337">
    <property type="component" value="Chromosome"/>
</dbReference>
<evidence type="ECO:0000313" key="1">
    <source>
        <dbReference type="EMBL" id="ULN41609.1"/>
    </source>
</evidence>
<name>A0ABY3TNV7_9MYCO</name>
<proteinExistence type="predicted"/>
<gene>
    <name evidence="1" type="ORF">MI149_00120</name>
</gene>
<organism evidence="1 2">
    <name type="scientific">Mycolicibacterium crocinum</name>
    <dbReference type="NCBI Taxonomy" id="388459"/>
    <lineage>
        <taxon>Bacteria</taxon>
        <taxon>Bacillati</taxon>
        <taxon>Actinomycetota</taxon>
        <taxon>Actinomycetes</taxon>
        <taxon>Mycobacteriales</taxon>
        <taxon>Mycobacteriaceae</taxon>
        <taxon>Mycolicibacterium</taxon>
    </lineage>
</organism>
<evidence type="ECO:0000313" key="2">
    <source>
        <dbReference type="Proteomes" id="UP001055337"/>
    </source>
</evidence>
<protein>
    <submittedName>
        <fullName evidence="1">Uncharacterized protein</fullName>
    </submittedName>
</protein>
<dbReference type="EMBL" id="CP092362">
    <property type="protein sequence ID" value="ULN41609.1"/>
    <property type="molecule type" value="Genomic_DNA"/>
</dbReference>
<keyword evidence="2" id="KW-1185">Reference proteome</keyword>
<accession>A0ABY3TNV7</accession>